<feature type="domain" description="DUF8196" evidence="2">
    <location>
        <begin position="67"/>
        <end position="176"/>
    </location>
</feature>
<accession>A0A0K1SUW6</accession>
<protein>
    <recommendedName>
        <fullName evidence="2">DUF8196 domain-containing protein</fullName>
    </recommendedName>
</protein>
<evidence type="ECO:0000313" key="3">
    <source>
        <dbReference type="EMBL" id="AKV74017.1"/>
    </source>
</evidence>
<dbReference type="PATRIC" id="fig|43687.5.peg.983"/>
<organism evidence="5 10">
    <name type="scientific">Metallosphaera sedula</name>
    <dbReference type="NCBI Taxonomy" id="43687"/>
    <lineage>
        <taxon>Archaea</taxon>
        <taxon>Thermoproteota</taxon>
        <taxon>Thermoprotei</taxon>
        <taxon>Sulfolobales</taxon>
        <taxon>Sulfolobaceae</taxon>
        <taxon>Metallosphaera</taxon>
    </lineage>
</organism>
<evidence type="ECO:0000259" key="2">
    <source>
        <dbReference type="Pfam" id="PF26618"/>
    </source>
</evidence>
<sequence length="183" mass="21891">MTITEEMNGMREEREEEFREKSKKFWEEIRKMREESEKRNEEFKRRFEAVQAEIRSVIMKYSMSLEEEAKTALEWKLKNLGYTVKVEELEIPSLAKADLFAVFDNYVLIGEVKIKAEPSAIRQLESTIESIRRNRPELLEGKKIIPVIFSMRPKYIQRECEEKGIFLTDGYNDYTDLKKIMMK</sequence>
<evidence type="ECO:0000313" key="8">
    <source>
        <dbReference type="Proteomes" id="UP000056255"/>
    </source>
</evidence>
<dbReference type="EMBL" id="CP012173">
    <property type="protein sequence ID" value="AKV76256.1"/>
    <property type="molecule type" value="Genomic_DNA"/>
</dbReference>
<dbReference type="EMBL" id="CP012174">
    <property type="protein sequence ID" value="AKV78509.1"/>
    <property type="molecule type" value="Genomic_DNA"/>
</dbReference>
<dbReference type="Proteomes" id="UP000062475">
    <property type="component" value="Chromosome"/>
</dbReference>
<evidence type="ECO:0000313" key="7">
    <source>
        <dbReference type="EMBL" id="AKV82996.1"/>
    </source>
</evidence>
<dbReference type="Proteomes" id="UP000061362">
    <property type="component" value="Chromosome"/>
</dbReference>
<proteinExistence type="predicted"/>
<dbReference type="InterPro" id="IPR058509">
    <property type="entry name" value="DUF8196"/>
</dbReference>
<evidence type="ECO:0000313" key="10">
    <source>
        <dbReference type="Proteomes" id="UP000062398"/>
    </source>
</evidence>
<evidence type="ECO:0000313" key="6">
    <source>
        <dbReference type="EMBL" id="AKV80754.1"/>
    </source>
</evidence>
<dbReference type="Pfam" id="PF26618">
    <property type="entry name" value="DUF8196"/>
    <property type="match status" value="1"/>
</dbReference>
<dbReference type="Proteomes" id="UP000062398">
    <property type="component" value="Chromosome"/>
</dbReference>
<evidence type="ECO:0000256" key="1">
    <source>
        <dbReference type="SAM" id="Coils"/>
    </source>
</evidence>
<dbReference type="AlphaFoldDB" id="A0A0K1SUW6"/>
<dbReference type="GeneID" id="91755416"/>
<dbReference type="OrthoDB" id="42210at2157"/>
<feature type="coiled-coil region" evidence="1">
    <location>
        <begin position="26"/>
        <end position="53"/>
    </location>
</feature>
<reference evidence="9 10" key="1">
    <citation type="journal article" date="2015" name="Genome Announc.">
        <title>Complete Genome Sequences of Evolved Arsenate-Resistant Metallosphaera sedula Strains.</title>
        <authorList>
            <person name="Ai C."/>
            <person name="McCarthy S."/>
            <person name="Schackwitz W."/>
            <person name="Martin J."/>
            <person name="Lipzen A."/>
            <person name="Blum P."/>
        </authorList>
    </citation>
    <scope>NUCLEOTIDE SEQUENCE [LARGE SCALE GENOMIC DNA]</scope>
    <source>
        <strain evidence="5 10">ARS120-1</strain>
        <strain evidence="6 9">ARS120-2</strain>
        <strain evidence="3 12">ARS50-1</strain>
        <strain evidence="4 11">ARS50-2</strain>
    </source>
</reference>
<dbReference type="Proteomes" id="UP000068832">
    <property type="component" value="Chromosome"/>
</dbReference>
<evidence type="ECO:0000313" key="5">
    <source>
        <dbReference type="EMBL" id="AKV78509.1"/>
    </source>
</evidence>
<dbReference type="EMBL" id="CP012172">
    <property type="protein sequence ID" value="AKV74017.1"/>
    <property type="molecule type" value="Genomic_DNA"/>
</dbReference>
<dbReference type="EMBL" id="CP012176">
    <property type="protein sequence ID" value="AKV82996.1"/>
    <property type="molecule type" value="Genomic_DNA"/>
</dbReference>
<gene>
    <name evidence="3" type="ORF">MsedA_0967</name>
    <name evidence="4" type="ORF">MsedB_0968</name>
    <name evidence="5" type="ORF">MsedC_0967</name>
    <name evidence="6" type="ORF">MsedD_0968</name>
    <name evidence="7" type="ORF">MsedE_0968</name>
</gene>
<evidence type="ECO:0000313" key="12">
    <source>
        <dbReference type="Proteomes" id="UP000068832"/>
    </source>
</evidence>
<dbReference type="Proteomes" id="UP000056255">
    <property type="component" value="Chromosome"/>
</dbReference>
<keyword evidence="1" id="KW-0175">Coiled coil</keyword>
<reference evidence="7 8" key="2">
    <citation type="submission" date="2015-07" db="EMBL/GenBank/DDBJ databases">
        <title>Physiological, transcriptional responses and genome re-sequencing of acid resistant extremely thermoacidophilic Metallosphaera sedula SARC-M1.</title>
        <authorList>
            <person name="Ai C."/>
            <person name="McCarthy S."/>
            <person name="Eckrich V."/>
            <person name="Rudrappa D."/>
            <person name="Qiu G."/>
            <person name="Blum P."/>
        </authorList>
    </citation>
    <scope>NUCLEOTIDE SEQUENCE [LARGE SCALE GENOMIC DNA]</scope>
    <source>
        <strain evidence="7 8">SARC-M1</strain>
    </source>
</reference>
<dbReference type="EMBL" id="CP012175">
    <property type="protein sequence ID" value="AKV80754.1"/>
    <property type="molecule type" value="Genomic_DNA"/>
</dbReference>
<evidence type="ECO:0000313" key="11">
    <source>
        <dbReference type="Proteomes" id="UP000062475"/>
    </source>
</evidence>
<evidence type="ECO:0000313" key="4">
    <source>
        <dbReference type="EMBL" id="AKV76256.1"/>
    </source>
</evidence>
<dbReference type="RefSeq" id="WP_048060031.1">
    <property type="nucleotide sequence ID" value="NZ_CP008822.1"/>
</dbReference>
<name>A0A0K1SUW6_9CREN</name>
<evidence type="ECO:0000313" key="9">
    <source>
        <dbReference type="Proteomes" id="UP000061362"/>
    </source>
</evidence>